<keyword evidence="1" id="KW-0812">Transmembrane</keyword>
<reference evidence="3 4" key="1">
    <citation type="submission" date="2017-11" db="EMBL/GenBank/DDBJ databases">
        <title>Comparative genomics of Botrytis spp.</title>
        <authorList>
            <person name="Valero-Jimenez C.A."/>
            <person name="Tapia P."/>
            <person name="Veloso J."/>
            <person name="Silva-Moreno E."/>
            <person name="Staats M."/>
            <person name="Valdes J.H."/>
            <person name="Van Kan J.A.L."/>
        </authorList>
    </citation>
    <scope>NUCLEOTIDE SEQUENCE [LARGE SCALE GENOMIC DNA]</scope>
    <source>
        <strain evidence="3 4">MUCL2830</strain>
    </source>
</reference>
<feature type="transmembrane region" description="Helical" evidence="1">
    <location>
        <begin position="101"/>
        <end position="128"/>
    </location>
</feature>
<evidence type="ECO:0000313" key="4">
    <source>
        <dbReference type="Proteomes" id="UP000297299"/>
    </source>
</evidence>
<name>A0A4Y8DET0_9HELO</name>
<dbReference type="EMBL" id="PHWZ01000022">
    <property type="protein sequence ID" value="TEY84071.1"/>
    <property type="molecule type" value="Genomic_DNA"/>
</dbReference>
<evidence type="ECO:0000313" key="3">
    <source>
        <dbReference type="EMBL" id="TEY84071.1"/>
    </source>
</evidence>
<gene>
    <name evidence="3" type="ORF">BOTCAL_0022g00460</name>
</gene>
<organism evidence="3 4">
    <name type="scientific">Botryotinia calthae</name>
    <dbReference type="NCBI Taxonomy" id="38488"/>
    <lineage>
        <taxon>Eukaryota</taxon>
        <taxon>Fungi</taxon>
        <taxon>Dikarya</taxon>
        <taxon>Ascomycota</taxon>
        <taxon>Pezizomycotina</taxon>
        <taxon>Leotiomycetes</taxon>
        <taxon>Helotiales</taxon>
        <taxon>Sclerotiniaceae</taxon>
        <taxon>Botryotinia</taxon>
    </lineage>
</organism>
<feature type="signal peptide" evidence="2">
    <location>
        <begin position="1"/>
        <end position="16"/>
    </location>
</feature>
<keyword evidence="4" id="KW-1185">Reference proteome</keyword>
<protein>
    <submittedName>
        <fullName evidence="3">Uncharacterized protein</fullName>
    </submittedName>
</protein>
<proteinExistence type="predicted"/>
<sequence length="150" mass="17108">MIKMLLLMTELKKAVAGVGNSDRREHIGLWAFEWFGRWSTAYRSAGSTLQLSNTHTNFPINTEGKRMEMTAEEIMYGSGTVQLYIAPSSHATMRFIRTFRLWFLILECFLGPALLLPKLALILFWFYYSTLSITSSVAEKIDLTSQLVSI</sequence>
<comment type="caution">
    <text evidence="3">The sequence shown here is derived from an EMBL/GenBank/DDBJ whole genome shotgun (WGS) entry which is preliminary data.</text>
</comment>
<keyword evidence="1" id="KW-1133">Transmembrane helix</keyword>
<keyword evidence="1" id="KW-0472">Membrane</keyword>
<dbReference type="Proteomes" id="UP000297299">
    <property type="component" value="Unassembled WGS sequence"/>
</dbReference>
<evidence type="ECO:0000256" key="1">
    <source>
        <dbReference type="SAM" id="Phobius"/>
    </source>
</evidence>
<evidence type="ECO:0000256" key="2">
    <source>
        <dbReference type="SAM" id="SignalP"/>
    </source>
</evidence>
<dbReference type="AlphaFoldDB" id="A0A4Y8DET0"/>
<accession>A0A4Y8DET0</accession>
<feature type="chain" id="PRO_5021427449" evidence="2">
    <location>
        <begin position="17"/>
        <end position="150"/>
    </location>
</feature>
<keyword evidence="2" id="KW-0732">Signal</keyword>